<proteinExistence type="predicted"/>
<dbReference type="Proteomes" id="UP000007041">
    <property type="component" value="Chromosome"/>
</dbReference>
<name>E3PXC9_ACESD</name>
<sequence length="627" mass="73488">MNDMKPASDIGLYFDSWDETFKKPFGAIERNSKVDFKISFEPTISSKINRIDMELFYEDKKMFIEMNYDSEFYYISWKFEHIGLYFYRFVIYIDHHRYFLGPEYLATGGLALIYEDEKAPSYQLTVHGKIEKVPEFYSEGTVYQIFVDRFSNGNENGQLLDIKPNSYIYSSWEDTPSYIKGPNGEILRWDFYGGNLKGVIDKLDYLKQLGVTCIYLNPIFLARSCHKYDTADYSKIDSMFGDEELFKELIEKAKNKNIYIILDGVFSHTGSDSIYFNKYNSFSSVGAYQSKESKYFSWFKFKNHPESYDSWWGIGDLPNVNEMEPSYLEFITGEEGIVAKWMKMGIKGFRLDVADELPEEFIKILRKRMKSIDKDSVLLGEVWEDATNKISYGERRQYMLGESLDSVTAYPYRRTLFNFINREISAQTFYNICTMFKENYPKEYYKSALKMIGSHDVQRAMTELGSEKKFLLAVTMQLLFLGPVLIYYGDEVGLTGGKDPENRATYPWDSYEHLGFKYEYKTNPRKNLNVFNHYKKILEIRKNESVIKKGNVSYLVLSNRSIAYRRFDDKNEIFVIANSSELSEEVIIETNSKKYVDLLTGEELFVTGDRLELIIEGESSRIIKRMQ</sequence>
<dbReference type="Pfam" id="PF00128">
    <property type="entry name" value="Alpha-amylase"/>
    <property type="match status" value="1"/>
</dbReference>
<dbReference type="STRING" id="1511.CLOST_0971"/>
<dbReference type="Gene3D" id="3.20.20.80">
    <property type="entry name" value="Glycosidases"/>
    <property type="match status" value="1"/>
</dbReference>
<evidence type="ECO:0000256" key="1">
    <source>
        <dbReference type="ARBA" id="ARBA00022801"/>
    </source>
</evidence>
<dbReference type="PANTHER" id="PTHR10357">
    <property type="entry name" value="ALPHA-AMYLASE FAMILY MEMBER"/>
    <property type="match status" value="1"/>
</dbReference>
<reference evidence="5" key="1">
    <citation type="journal article" date="2010" name="BMC Genomics">
        <title>Clostridium sticklandii, a specialist in amino acid degradation:revisiting its metabolism through its genome sequence.</title>
        <authorList>
            <person name="Fonknechten N."/>
            <person name="Chaussonnerie S."/>
            <person name="Tricot S."/>
            <person name="Lajus A."/>
            <person name="Andreesen J.R."/>
            <person name="Perchat N."/>
            <person name="Pelletier E."/>
            <person name="Gouyvenoux M."/>
            <person name="Barbe V."/>
            <person name="Salanoubat M."/>
            <person name="Le Paslier D."/>
            <person name="Weissenbach J."/>
            <person name="Cohen G.N."/>
            <person name="Kreimeyer A."/>
        </authorList>
    </citation>
    <scope>NUCLEOTIDE SEQUENCE [LARGE SCALE GENOMIC DNA]</scope>
    <source>
        <strain evidence="5">ATCC 12662 / DSM 519 / JCM 1433 / CCUG 9281 / NCIMB 10654 / HF</strain>
    </source>
</reference>
<keyword evidence="1" id="KW-0378">Hydrolase</keyword>
<dbReference type="SUPFAM" id="SSF51445">
    <property type="entry name" value="(Trans)glycosidases"/>
    <property type="match status" value="1"/>
</dbReference>
<dbReference type="CDD" id="cd11338">
    <property type="entry name" value="AmyAc_CMD"/>
    <property type="match status" value="1"/>
</dbReference>
<dbReference type="Gene3D" id="2.60.40.1180">
    <property type="entry name" value="Golgi alpha-mannosidase II"/>
    <property type="match status" value="1"/>
</dbReference>
<dbReference type="SUPFAM" id="SSF51011">
    <property type="entry name" value="Glycosyl hydrolase domain"/>
    <property type="match status" value="1"/>
</dbReference>
<protein>
    <submittedName>
        <fullName evidence="4">Putative alpha-amylase</fullName>
    </submittedName>
</protein>
<dbReference type="InterPro" id="IPR013780">
    <property type="entry name" value="Glyco_hydro_b"/>
</dbReference>
<dbReference type="eggNOG" id="COG0366">
    <property type="taxonomic scope" value="Bacteria"/>
</dbReference>
<gene>
    <name evidence="4" type="ordered locus">CLOST_0971</name>
</gene>
<evidence type="ECO:0000259" key="3">
    <source>
        <dbReference type="SMART" id="SM00642"/>
    </source>
</evidence>
<dbReference type="Gene3D" id="3.90.400.10">
    <property type="entry name" value="Oligo-1,6-glucosidase, Domain 2"/>
    <property type="match status" value="1"/>
</dbReference>
<dbReference type="InterPro" id="IPR017853">
    <property type="entry name" value="GH"/>
</dbReference>
<evidence type="ECO:0000313" key="5">
    <source>
        <dbReference type="Proteomes" id="UP000007041"/>
    </source>
</evidence>
<evidence type="ECO:0000256" key="2">
    <source>
        <dbReference type="ARBA" id="ARBA00023295"/>
    </source>
</evidence>
<dbReference type="SMART" id="SM00642">
    <property type="entry name" value="Aamy"/>
    <property type="match status" value="1"/>
</dbReference>
<accession>E3PXC9</accession>
<evidence type="ECO:0000313" key="4">
    <source>
        <dbReference type="EMBL" id="CBH21094.1"/>
    </source>
</evidence>
<dbReference type="EMBL" id="FP565809">
    <property type="protein sequence ID" value="CBH21094.1"/>
    <property type="molecule type" value="Genomic_DNA"/>
</dbReference>
<keyword evidence="2" id="KW-0326">Glycosidase</keyword>
<dbReference type="BioCyc" id="CSTI499177:GJE9-1017-MONOMER"/>
<dbReference type="InterPro" id="IPR006047">
    <property type="entry name" value="GH13_cat_dom"/>
</dbReference>
<dbReference type="AlphaFoldDB" id="E3PXC9"/>
<keyword evidence="5" id="KW-1185">Reference proteome</keyword>
<feature type="domain" description="Glycosyl hydrolase family 13 catalytic" evidence="3">
    <location>
        <begin position="144"/>
        <end position="541"/>
    </location>
</feature>
<dbReference type="GO" id="GO:0005975">
    <property type="term" value="P:carbohydrate metabolic process"/>
    <property type="evidence" value="ECO:0007669"/>
    <property type="project" value="InterPro"/>
</dbReference>
<dbReference type="HOGENOM" id="CLU_006462_6_4_9"/>
<dbReference type="GO" id="GO:0016798">
    <property type="term" value="F:hydrolase activity, acting on glycosyl bonds"/>
    <property type="evidence" value="ECO:0007669"/>
    <property type="project" value="UniProtKB-KW"/>
</dbReference>
<dbReference type="KEGG" id="cst:CLOST_0971"/>
<dbReference type="PANTHER" id="PTHR10357:SF210">
    <property type="entry name" value="MALTODEXTRIN GLUCOSIDASE"/>
    <property type="match status" value="1"/>
</dbReference>
<dbReference type="InterPro" id="IPR045857">
    <property type="entry name" value="O16G_dom_2"/>
</dbReference>
<organism evidence="4 5">
    <name type="scientific">Acetoanaerobium sticklandii (strain ATCC 12662 / DSM 519 / JCM 1433 / CCUG 9281 / NCIMB 10654 / HF)</name>
    <name type="common">Clostridium sticklandii</name>
    <dbReference type="NCBI Taxonomy" id="499177"/>
    <lineage>
        <taxon>Bacteria</taxon>
        <taxon>Bacillati</taxon>
        <taxon>Bacillota</taxon>
        <taxon>Clostridia</taxon>
        <taxon>Peptostreptococcales</taxon>
        <taxon>Filifactoraceae</taxon>
        <taxon>Acetoanaerobium</taxon>
    </lineage>
</organism>